<dbReference type="InterPro" id="IPR029063">
    <property type="entry name" value="SAM-dependent_MTases_sf"/>
</dbReference>
<dbReference type="GO" id="GO:1904047">
    <property type="term" value="F:S-adenosyl-L-methionine binding"/>
    <property type="evidence" value="ECO:0007669"/>
    <property type="project" value="TreeGrafter"/>
</dbReference>
<dbReference type="Pfam" id="PF02086">
    <property type="entry name" value="MethyltransfD12"/>
    <property type="match status" value="2"/>
</dbReference>
<sequence>MRYIGSKKLLLTEIKTMLDKHKTGDEEVFLDLFAGTNVVSNFFKQYYTVYSNDILYFNYVKAKAIIENNSYLSFNKLKAIGILDPIDYLQRLNGKVGYYTKNYSPLGDCMYLTQENTEKIDNIRQIIEDWNNNQLLTEYEYFYLLNALIEAIPYVSNITGTYGAFLKHWDKRALHSLTLSEETIFDNYRPNKAFNENANELVKKIKADIVYIDTPYNARQYASNYHLLENIARHQKPILKGITKIFDWKTLKSDYSTKTKALKAMEDLIANINASHIILSYNTEGIISEEDLTLLLQRYSFNNQIDVKRIPYRKYQSKKKSQNKDLYELLFYIQRKPINNRFKSQTKKKAAIISQKKYIKSPLNYIGGKYRLLNQIIPIFPRHINTFVDMFSGGANVGINVPAKKHIFNDMNYRINDMFRYFQSHDPLEILEQIEHRISEYQLSKTNEQGFLTFRKHYNTHPNPLDLYVLSSYSYNYQFRFNNSMEFNNPFGRNRSHFSENMKSNLLNFVARLHRLDATFSDQFFSDFDISTLSIDDFVYLDPPYLITTGSYNDGNRGFTNWGEKQEIEMYQLIRDLNKKQIKVALSNVLVHKGKHNDLLEQFVQDESLYLTTLNYNYKNASYNTRKEDSIEVLITNYKPNPK</sequence>
<dbReference type="InterPro" id="IPR002052">
    <property type="entry name" value="DNA_methylase_N6_adenine_CS"/>
</dbReference>
<gene>
    <name evidence="8" type="primary">fokIM</name>
    <name evidence="8" type="ORF">NCTC12092_01402</name>
</gene>
<dbReference type="PIRSF" id="PIRSF036638">
    <property type="entry name" value="M_m6A_StsI"/>
    <property type="match status" value="1"/>
</dbReference>
<evidence type="ECO:0000256" key="1">
    <source>
        <dbReference type="ARBA" id="ARBA00006594"/>
    </source>
</evidence>
<proteinExistence type="inferred from homology"/>
<dbReference type="PROSITE" id="PS00092">
    <property type="entry name" value="N6_MTASE"/>
    <property type="match status" value="1"/>
</dbReference>
<dbReference type="AlphaFoldDB" id="A0A380JU40"/>
<dbReference type="GO" id="GO:0009007">
    <property type="term" value="F:site-specific DNA-methyltransferase (adenine-specific) activity"/>
    <property type="evidence" value="ECO:0007669"/>
    <property type="project" value="UniProtKB-UniRule"/>
</dbReference>
<evidence type="ECO:0000256" key="4">
    <source>
        <dbReference type="ARBA" id="ARBA00022679"/>
    </source>
</evidence>
<dbReference type="NCBIfam" id="TIGR00571">
    <property type="entry name" value="dam"/>
    <property type="match status" value="1"/>
</dbReference>
<dbReference type="GO" id="GO:0043565">
    <property type="term" value="F:sequence-specific DNA binding"/>
    <property type="evidence" value="ECO:0007669"/>
    <property type="project" value="TreeGrafter"/>
</dbReference>
<dbReference type="RefSeq" id="WP_037581613.1">
    <property type="nucleotide sequence ID" value="NZ_UHFF01000002.1"/>
</dbReference>
<organism evidence="8 9">
    <name type="scientific">Streptococcus equi subsp. equi</name>
    <dbReference type="NCBI Taxonomy" id="148942"/>
    <lineage>
        <taxon>Bacteria</taxon>
        <taxon>Bacillati</taxon>
        <taxon>Bacillota</taxon>
        <taxon>Bacilli</taxon>
        <taxon>Lactobacillales</taxon>
        <taxon>Streptococcaceae</taxon>
        <taxon>Streptococcus</taxon>
    </lineage>
</organism>
<dbReference type="InterPro" id="IPR012327">
    <property type="entry name" value="MeTrfase_D12"/>
</dbReference>
<evidence type="ECO:0000256" key="2">
    <source>
        <dbReference type="ARBA" id="ARBA00011900"/>
    </source>
</evidence>
<evidence type="ECO:0000256" key="5">
    <source>
        <dbReference type="ARBA" id="ARBA00022691"/>
    </source>
</evidence>
<dbReference type="Gene3D" id="3.40.50.150">
    <property type="entry name" value="Vaccinia Virus protein VP39"/>
    <property type="match status" value="1"/>
</dbReference>
<dbReference type="Proteomes" id="UP000254461">
    <property type="component" value="Unassembled WGS sequence"/>
</dbReference>
<reference evidence="8 9" key="1">
    <citation type="submission" date="2018-06" db="EMBL/GenBank/DDBJ databases">
        <authorList>
            <consortium name="Pathogen Informatics"/>
            <person name="Doyle S."/>
        </authorList>
    </citation>
    <scope>NUCLEOTIDE SEQUENCE [LARGE SCALE GENOMIC DNA]</scope>
    <source>
        <strain evidence="8 9">NCTC12092</strain>
    </source>
</reference>
<dbReference type="Gene3D" id="1.10.1020.10">
    <property type="entry name" value="Adenine-specific Methyltransferase, Domain 2"/>
    <property type="match status" value="1"/>
</dbReference>
<dbReference type="GO" id="GO:0009307">
    <property type="term" value="P:DNA restriction-modification system"/>
    <property type="evidence" value="ECO:0007669"/>
    <property type="project" value="InterPro"/>
</dbReference>
<evidence type="ECO:0000256" key="3">
    <source>
        <dbReference type="ARBA" id="ARBA00022603"/>
    </source>
</evidence>
<dbReference type="SUPFAM" id="SSF53335">
    <property type="entry name" value="S-adenosyl-L-methionine-dependent methyltransferases"/>
    <property type="match status" value="2"/>
</dbReference>
<accession>A0A380JU40</accession>
<dbReference type="PRINTS" id="PR00505">
    <property type="entry name" value="D12N6MTFRASE"/>
</dbReference>
<name>A0A380JU40_9STRE</name>
<comment type="similarity">
    <text evidence="1 7">Belongs to the N(4)/N(6)-methyltransferase family.</text>
</comment>
<protein>
    <recommendedName>
        <fullName evidence="2 7">Site-specific DNA-methyltransferase (adenine-specific)</fullName>
        <ecNumber evidence="2 7">2.1.1.72</ecNumber>
    </recommendedName>
</protein>
<dbReference type="PANTHER" id="PTHR30481:SF3">
    <property type="entry name" value="DNA ADENINE METHYLASE"/>
    <property type="match status" value="1"/>
</dbReference>
<keyword evidence="4 7" id="KW-0808">Transferase</keyword>
<dbReference type="GO" id="GO:0032259">
    <property type="term" value="P:methylation"/>
    <property type="evidence" value="ECO:0007669"/>
    <property type="project" value="UniProtKB-KW"/>
</dbReference>
<dbReference type="InterPro" id="IPR012186">
    <property type="entry name" value="Ade-mod_methylase_MStsI"/>
</dbReference>
<evidence type="ECO:0000256" key="6">
    <source>
        <dbReference type="ARBA" id="ARBA00047942"/>
    </source>
</evidence>
<evidence type="ECO:0000256" key="7">
    <source>
        <dbReference type="RuleBase" id="RU361257"/>
    </source>
</evidence>
<evidence type="ECO:0000313" key="9">
    <source>
        <dbReference type="Proteomes" id="UP000254461"/>
    </source>
</evidence>
<dbReference type="GO" id="GO:0006298">
    <property type="term" value="P:mismatch repair"/>
    <property type="evidence" value="ECO:0007669"/>
    <property type="project" value="TreeGrafter"/>
</dbReference>
<keyword evidence="5 7" id="KW-0949">S-adenosyl-L-methionine</keyword>
<evidence type="ECO:0000313" key="8">
    <source>
        <dbReference type="EMBL" id="SUN47353.1"/>
    </source>
</evidence>
<dbReference type="PANTHER" id="PTHR30481">
    <property type="entry name" value="DNA ADENINE METHYLASE"/>
    <property type="match status" value="1"/>
</dbReference>
<dbReference type="EMBL" id="UHFF01000002">
    <property type="protein sequence ID" value="SUN47353.1"/>
    <property type="molecule type" value="Genomic_DNA"/>
</dbReference>
<comment type="catalytic activity">
    <reaction evidence="6 7">
        <text>a 2'-deoxyadenosine in DNA + S-adenosyl-L-methionine = an N(6)-methyl-2'-deoxyadenosine in DNA + S-adenosyl-L-homocysteine + H(+)</text>
        <dbReference type="Rhea" id="RHEA:15197"/>
        <dbReference type="Rhea" id="RHEA-COMP:12418"/>
        <dbReference type="Rhea" id="RHEA-COMP:12419"/>
        <dbReference type="ChEBI" id="CHEBI:15378"/>
        <dbReference type="ChEBI" id="CHEBI:57856"/>
        <dbReference type="ChEBI" id="CHEBI:59789"/>
        <dbReference type="ChEBI" id="CHEBI:90615"/>
        <dbReference type="ChEBI" id="CHEBI:90616"/>
        <dbReference type="EC" id="2.1.1.72"/>
    </reaction>
</comment>
<keyword evidence="3 7" id="KW-0489">Methyltransferase</keyword>
<dbReference type="InterPro" id="IPR023095">
    <property type="entry name" value="Ade_MeTrfase_dom_2"/>
</dbReference>
<dbReference type="EC" id="2.1.1.72" evidence="2 7"/>